<name>A0A9W9D8Y5_9PLEO</name>
<dbReference type="OrthoDB" id="4743266at2759"/>
<gene>
    <name evidence="1" type="ORF">N0V91_003020</name>
</gene>
<evidence type="ECO:0000313" key="1">
    <source>
        <dbReference type="EMBL" id="KAJ4408764.1"/>
    </source>
</evidence>
<dbReference type="EMBL" id="JAPEVA010000014">
    <property type="protein sequence ID" value="KAJ4408764.1"/>
    <property type="molecule type" value="Genomic_DNA"/>
</dbReference>
<dbReference type="AlphaFoldDB" id="A0A9W9D8Y5"/>
<protein>
    <submittedName>
        <fullName evidence="1">Uncharacterized protein</fullName>
    </submittedName>
</protein>
<dbReference type="Proteomes" id="UP001140510">
    <property type="component" value="Unassembled WGS sequence"/>
</dbReference>
<sequence>MPILQVSSHSTESRCIACDIVYLWLQDNKETVRTLTNDDVEEVASAGFDAFSDARDDFKTVFSEVLKVDNALNPSAEGSLVVRKALALLGSFQSLETDASLPKDRTVEIGAVE</sequence>
<evidence type="ECO:0000313" key="2">
    <source>
        <dbReference type="Proteomes" id="UP001140510"/>
    </source>
</evidence>
<organism evidence="1 2">
    <name type="scientific">Didymella pomorum</name>
    <dbReference type="NCBI Taxonomy" id="749634"/>
    <lineage>
        <taxon>Eukaryota</taxon>
        <taxon>Fungi</taxon>
        <taxon>Dikarya</taxon>
        <taxon>Ascomycota</taxon>
        <taxon>Pezizomycotina</taxon>
        <taxon>Dothideomycetes</taxon>
        <taxon>Pleosporomycetidae</taxon>
        <taxon>Pleosporales</taxon>
        <taxon>Pleosporineae</taxon>
        <taxon>Didymellaceae</taxon>
        <taxon>Didymella</taxon>
    </lineage>
</organism>
<reference evidence="1" key="1">
    <citation type="submission" date="2022-10" db="EMBL/GenBank/DDBJ databases">
        <title>Tapping the CABI collections for fungal endophytes: first genome assemblies for Collariella, Neodidymelliopsis, Ascochyta clinopodiicola, Didymella pomorum, Didymosphaeria variabile, Neocosmospora piperis and Neocucurbitaria cava.</title>
        <authorList>
            <person name="Hill R."/>
        </authorList>
    </citation>
    <scope>NUCLEOTIDE SEQUENCE</scope>
    <source>
        <strain evidence="1">IMI 355091</strain>
    </source>
</reference>
<keyword evidence="2" id="KW-1185">Reference proteome</keyword>
<proteinExistence type="predicted"/>
<accession>A0A9W9D8Y5</accession>
<comment type="caution">
    <text evidence="1">The sequence shown here is derived from an EMBL/GenBank/DDBJ whole genome shotgun (WGS) entry which is preliminary data.</text>
</comment>